<evidence type="ECO:0000313" key="3">
    <source>
        <dbReference type="EMBL" id="VFT97523.1"/>
    </source>
</evidence>
<feature type="chain" id="PRO_5036116505" evidence="1">
    <location>
        <begin position="21"/>
        <end position="132"/>
    </location>
</feature>
<dbReference type="EMBL" id="VJMH01006925">
    <property type="protein sequence ID" value="KAF0687409.1"/>
    <property type="molecule type" value="Genomic_DNA"/>
</dbReference>
<dbReference type="AlphaFoldDB" id="A0A485LHE8"/>
<evidence type="ECO:0000313" key="2">
    <source>
        <dbReference type="EMBL" id="KAF0687409.1"/>
    </source>
</evidence>
<keyword evidence="1" id="KW-0732">Signal</keyword>
<keyword evidence="4" id="KW-1185">Reference proteome</keyword>
<reference evidence="2" key="2">
    <citation type="submission" date="2019-06" db="EMBL/GenBank/DDBJ databases">
        <title>Genomics analysis of Aphanomyces spp. identifies a new class of oomycete effector associated with host adaptation.</title>
        <authorList>
            <person name="Gaulin E."/>
        </authorList>
    </citation>
    <scope>NUCLEOTIDE SEQUENCE</scope>
    <source>
        <strain evidence="2">CBS 578.67</strain>
    </source>
</reference>
<feature type="signal peptide" evidence="1">
    <location>
        <begin position="1"/>
        <end position="20"/>
    </location>
</feature>
<organism evidence="3 4">
    <name type="scientific">Aphanomyces stellatus</name>
    <dbReference type="NCBI Taxonomy" id="120398"/>
    <lineage>
        <taxon>Eukaryota</taxon>
        <taxon>Sar</taxon>
        <taxon>Stramenopiles</taxon>
        <taxon>Oomycota</taxon>
        <taxon>Saprolegniomycetes</taxon>
        <taxon>Saprolegniales</taxon>
        <taxon>Verrucalvaceae</taxon>
        <taxon>Aphanomyces</taxon>
    </lineage>
</organism>
<dbReference type="EMBL" id="CAADRA010006951">
    <property type="protein sequence ID" value="VFT97523.1"/>
    <property type="molecule type" value="Genomic_DNA"/>
</dbReference>
<dbReference type="Proteomes" id="UP000332933">
    <property type="component" value="Unassembled WGS sequence"/>
</dbReference>
<evidence type="ECO:0000313" key="4">
    <source>
        <dbReference type="Proteomes" id="UP000332933"/>
    </source>
</evidence>
<sequence length="132" mass="14738">MAPNFWMLCILYSAFRSLPAMEEDAAAAADRTPSPRVRVLDGGYKLIRFSVKKQIQDANFKDLRLKRHCSDDAKLNSCSVERPTNILTGYAQCNMSELCSFGKDFFRIGVGLGALGIRVFKRHCLCFGANGH</sequence>
<protein>
    <submittedName>
        <fullName evidence="3">Aste57867_20845 protein</fullName>
    </submittedName>
</protein>
<name>A0A485LHE8_9STRA</name>
<reference evidence="3 4" key="1">
    <citation type="submission" date="2019-03" db="EMBL/GenBank/DDBJ databases">
        <authorList>
            <person name="Gaulin E."/>
            <person name="Dumas B."/>
        </authorList>
    </citation>
    <scope>NUCLEOTIDE SEQUENCE [LARGE SCALE GENOMIC DNA]</scope>
    <source>
        <strain evidence="3">CBS 568.67</strain>
    </source>
</reference>
<proteinExistence type="predicted"/>
<accession>A0A485LHE8</accession>
<evidence type="ECO:0000256" key="1">
    <source>
        <dbReference type="SAM" id="SignalP"/>
    </source>
</evidence>
<gene>
    <name evidence="3" type="primary">Aste57867_20845</name>
    <name evidence="2" type="ORF">As57867_020777</name>
    <name evidence="3" type="ORF">ASTE57867_20845</name>
</gene>